<gene>
    <name evidence="1" type="ORF">OV287_46610</name>
</gene>
<dbReference type="Proteomes" id="UP001207654">
    <property type="component" value="Unassembled WGS sequence"/>
</dbReference>
<sequence>MTTEQSPVLEFPAWLHGSITTIRRKVRAEGQWWAREYLETGAFPQPRQMRQVQPGEVLVMHSGAEFGSPHACWRMHMFISVFMALNESVPEEEYQRTRAAFESYCLSTPWGALYQAVSPSPPRSAERMANRLASLLRFWEVLQGPRYAFWSFDDNYTLEELMEDIYRKTLEAWCPGGPASVQEHLALTVERMARATREECLEAVLRVMPVVVEANRDLQNREVLREPGFLRERLSALPPKKFESLSSADKYAVNGQLYDWDRELGRH</sequence>
<dbReference type="EMBL" id="JAPNKA010000001">
    <property type="protein sequence ID" value="MCY1081947.1"/>
    <property type="molecule type" value="Genomic_DNA"/>
</dbReference>
<dbReference type="RefSeq" id="WP_267540527.1">
    <property type="nucleotide sequence ID" value="NZ_JAPNKA010000001.1"/>
</dbReference>
<proteinExistence type="predicted"/>
<comment type="caution">
    <text evidence="1">The sequence shown here is derived from an EMBL/GenBank/DDBJ whole genome shotgun (WGS) entry which is preliminary data.</text>
</comment>
<evidence type="ECO:0000313" key="1">
    <source>
        <dbReference type="EMBL" id="MCY1081947.1"/>
    </source>
</evidence>
<evidence type="ECO:0000313" key="2">
    <source>
        <dbReference type="Proteomes" id="UP001207654"/>
    </source>
</evidence>
<organism evidence="1 2">
    <name type="scientific">Archangium lansingense</name>
    <dbReference type="NCBI Taxonomy" id="2995310"/>
    <lineage>
        <taxon>Bacteria</taxon>
        <taxon>Pseudomonadati</taxon>
        <taxon>Myxococcota</taxon>
        <taxon>Myxococcia</taxon>
        <taxon>Myxococcales</taxon>
        <taxon>Cystobacterineae</taxon>
        <taxon>Archangiaceae</taxon>
        <taxon>Archangium</taxon>
    </lineage>
</organism>
<name>A0ABT4AJS6_9BACT</name>
<accession>A0ABT4AJS6</accession>
<protein>
    <submittedName>
        <fullName evidence="1">Uncharacterized protein</fullName>
    </submittedName>
</protein>
<reference evidence="1 2" key="1">
    <citation type="submission" date="2022-11" db="EMBL/GenBank/DDBJ databases">
        <title>Minimal conservation of predation-associated metabolite biosynthetic gene clusters underscores biosynthetic potential of Myxococcota including descriptions for ten novel species: Archangium lansinium sp. nov., Myxococcus landrumus sp. nov., Nannocystis bai.</title>
        <authorList>
            <person name="Ahearne A."/>
            <person name="Stevens C."/>
            <person name="Phillips K."/>
        </authorList>
    </citation>
    <scope>NUCLEOTIDE SEQUENCE [LARGE SCALE GENOMIC DNA]</scope>
    <source>
        <strain evidence="1 2">MIWBW</strain>
    </source>
</reference>
<keyword evidence="2" id="KW-1185">Reference proteome</keyword>